<dbReference type="InterPro" id="IPR002933">
    <property type="entry name" value="Peptidase_M20"/>
</dbReference>
<dbReference type="SUPFAM" id="SSF53187">
    <property type="entry name" value="Zn-dependent exopeptidases"/>
    <property type="match status" value="1"/>
</dbReference>
<evidence type="ECO:0000259" key="3">
    <source>
        <dbReference type="Pfam" id="PF07687"/>
    </source>
</evidence>
<dbReference type="Gene3D" id="3.30.70.360">
    <property type="match status" value="1"/>
</dbReference>
<dbReference type="RefSeq" id="WP_022390100.1">
    <property type="nucleotide sequence ID" value="NZ_CATXLH010000070.1"/>
</dbReference>
<comment type="cofactor">
    <cofactor evidence="2">
        <name>Mn(2+)</name>
        <dbReference type="ChEBI" id="CHEBI:29035"/>
    </cofactor>
    <text evidence="2">The Mn(2+) ion enhances activity.</text>
</comment>
<dbReference type="SUPFAM" id="SSF55031">
    <property type="entry name" value="Bacterial exopeptidase dimerisation domain"/>
    <property type="match status" value="1"/>
</dbReference>
<evidence type="ECO:0000313" key="4">
    <source>
        <dbReference type="EMBL" id="HBJ08097.1"/>
    </source>
</evidence>
<keyword evidence="2" id="KW-0464">Manganese</keyword>
<accession>A0A316R378</accession>
<name>A0A316R378_9BACT</name>
<proteinExistence type="predicted"/>
<dbReference type="InterPro" id="IPR011650">
    <property type="entry name" value="Peptidase_M20_dimer"/>
</dbReference>
<evidence type="ECO:0000256" key="1">
    <source>
        <dbReference type="ARBA" id="ARBA00022801"/>
    </source>
</evidence>
<dbReference type="PANTHER" id="PTHR11014:SF63">
    <property type="entry name" value="METALLOPEPTIDASE, PUTATIVE (AFU_ORTHOLOGUE AFUA_6G09600)-RELATED"/>
    <property type="match status" value="1"/>
</dbReference>
<dbReference type="Pfam" id="PF07687">
    <property type="entry name" value="M20_dimer"/>
    <property type="match status" value="1"/>
</dbReference>
<dbReference type="GO" id="GO:0046872">
    <property type="term" value="F:metal ion binding"/>
    <property type="evidence" value="ECO:0007669"/>
    <property type="project" value="UniProtKB-KW"/>
</dbReference>
<reference evidence="4 5" key="1">
    <citation type="journal article" date="2018" name="Nat. Biotechnol.">
        <title>A standardized bacterial taxonomy based on genome phylogeny substantially revises the tree of life.</title>
        <authorList>
            <person name="Parks D.H."/>
            <person name="Chuvochina M."/>
            <person name="Waite D.W."/>
            <person name="Rinke C."/>
            <person name="Skarshewski A."/>
            <person name="Chaumeil P.A."/>
            <person name="Hugenholtz P."/>
        </authorList>
    </citation>
    <scope>NUCLEOTIDE SEQUENCE [LARGE SCALE GENOMIC DNA]</scope>
    <source>
        <strain evidence="4">UBA11482</strain>
    </source>
</reference>
<keyword evidence="1 4" id="KW-0378">Hydrolase</keyword>
<keyword evidence="2" id="KW-0479">Metal-binding</keyword>
<organism evidence="4 5">
    <name type="scientific">Coprobacter fastidiosus</name>
    <dbReference type="NCBI Taxonomy" id="1099853"/>
    <lineage>
        <taxon>Bacteria</taxon>
        <taxon>Pseudomonadati</taxon>
        <taxon>Bacteroidota</taxon>
        <taxon>Bacteroidia</taxon>
        <taxon>Bacteroidales</taxon>
        <taxon>Barnesiellaceae</taxon>
        <taxon>Coprobacter</taxon>
    </lineage>
</organism>
<feature type="binding site" evidence="2">
    <location>
        <position position="106"/>
    </location>
    <ligand>
        <name>Mn(2+)</name>
        <dbReference type="ChEBI" id="CHEBI:29035"/>
        <label>2</label>
    </ligand>
</feature>
<dbReference type="PANTHER" id="PTHR11014">
    <property type="entry name" value="PEPTIDASE M20 FAMILY MEMBER"/>
    <property type="match status" value="1"/>
</dbReference>
<feature type="domain" description="Peptidase M20 dimerisation" evidence="3">
    <location>
        <begin position="190"/>
        <end position="287"/>
    </location>
</feature>
<dbReference type="AlphaFoldDB" id="A0A316R378"/>
<dbReference type="Gene3D" id="3.40.630.10">
    <property type="entry name" value="Zn peptidases"/>
    <property type="match status" value="1"/>
</dbReference>
<dbReference type="GO" id="GO:0050118">
    <property type="term" value="F:N-acetyldiaminopimelate deacetylase activity"/>
    <property type="evidence" value="ECO:0007669"/>
    <property type="project" value="UniProtKB-ARBA"/>
</dbReference>
<dbReference type="Proteomes" id="UP000262954">
    <property type="component" value="Unassembled WGS sequence"/>
</dbReference>
<dbReference type="Pfam" id="PF01546">
    <property type="entry name" value="Peptidase_M20"/>
    <property type="match status" value="1"/>
</dbReference>
<feature type="binding site" evidence="2">
    <location>
        <position position="366"/>
    </location>
    <ligand>
        <name>Mn(2+)</name>
        <dbReference type="ChEBI" id="CHEBI:29035"/>
        <label>2</label>
    </ligand>
</feature>
<dbReference type="NCBIfam" id="TIGR01891">
    <property type="entry name" value="amidohydrolases"/>
    <property type="match status" value="1"/>
</dbReference>
<dbReference type="InterPro" id="IPR036264">
    <property type="entry name" value="Bact_exopeptidase_dim_dom"/>
</dbReference>
<comment type="caution">
    <text evidence="4">The sequence shown here is derived from an EMBL/GenBank/DDBJ whole genome shotgun (WGS) entry which is preliminary data.</text>
</comment>
<evidence type="ECO:0000256" key="2">
    <source>
        <dbReference type="PIRSR" id="PIRSR005962-1"/>
    </source>
</evidence>
<dbReference type="CDD" id="cd03886">
    <property type="entry name" value="M20_Acy1"/>
    <property type="match status" value="1"/>
</dbReference>
<dbReference type="FunFam" id="3.30.70.360:FF:000001">
    <property type="entry name" value="N-acetyldiaminopimelate deacetylase"/>
    <property type="match status" value="1"/>
</dbReference>
<gene>
    <name evidence="4" type="ORF">DDY73_03755</name>
</gene>
<dbReference type="GO" id="GO:0019877">
    <property type="term" value="P:diaminopimelate biosynthetic process"/>
    <property type="evidence" value="ECO:0007669"/>
    <property type="project" value="UniProtKB-ARBA"/>
</dbReference>
<protein>
    <submittedName>
        <fullName evidence="4">Amidohydrolase</fullName>
    </submittedName>
</protein>
<evidence type="ECO:0000313" key="5">
    <source>
        <dbReference type="Proteomes" id="UP000262954"/>
    </source>
</evidence>
<dbReference type="InterPro" id="IPR017439">
    <property type="entry name" value="Amidohydrolase"/>
</dbReference>
<sequence length="395" mass="44096">MKNIINRLSDQIEKDVISIYRHLHQYPELSFQEKETSFFIEEILKKEGIPHSSRIGGYGILARIEGKKEGTHIIGLRADMDALPIEEKNQIEYRSKIPHVMHACGHDAHTACLLGSALVMNKLKKEFGGTLLLIFQPGEERHPGGARLMLRDGLFDNIRPECMMALHTHTEIPCGTVAFGEGCVMASADEIHITIKGKGGHGAMPHLLNDTVLAAAQVVISLQQIISRRRNPFIPATLSIGRFIADGATNIIPQEVQISGTLRCMEEDERKKLRPLILQTIKQTAESYGCTCEIDMKDGYPALINDASITKEARNYAIELLGEEHVIPLEKRMTSEDFAFYSHAIPSTFFRLGIKGSANPECQGQHTPYFLIDEAALKTGVKILSWLAYRFLNKP</sequence>
<dbReference type="PIRSF" id="PIRSF005962">
    <property type="entry name" value="Pept_M20D_amidohydro"/>
    <property type="match status" value="1"/>
</dbReference>
<feature type="binding site" evidence="2">
    <location>
        <position position="167"/>
    </location>
    <ligand>
        <name>Mn(2+)</name>
        <dbReference type="ChEBI" id="CHEBI:29035"/>
        <label>2</label>
    </ligand>
</feature>
<feature type="binding site" evidence="2">
    <location>
        <position position="140"/>
    </location>
    <ligand>
        <name>Mn(2+)</name>
        <dbReference type="ChEBI" id="CHEBI:29035"/>
        <label>2</label>
    </ligand>
</feature>
<dbReference type="EMBL" id="DNWC01000051">
    <property type="protein sequence ID" value="HBJ08097.1"/>
    <property type="molecule type" value="Genomic_DNA"/>
</dbReference>
<feature type="binding site" evidence="2">
    <location>
        <position position="104"/>
    </location>
    <ligand>
        <name>Mn(2+)</name>
        <dbReference type="ChEBI" id="CHEBI:29035"/>
        <label>2</label>
    </ligand>
</feature>